<feature type="compositionally biased region" description="Acidic residues" evidence="1">
    <location>
        <begin position="26"/>
        <end position="41"/>
    </location>
</feature>
<evidence type="ECO:0000256" key="1">
    <source>
        <dbReference type="SAM" id="MobiDB-lite"/>
    </source>
</evidence>
<feature type="region of interest" description="Disordered" evidence="1">
    <location>
        <begin position="1"/>
        <end position="69"/>
    </location>
</feature>
<feature type="compositionally biased region" description="Low complexity" evidence="1">
    <location>
        <begin position="1"/>
        <end position="12"/>
    </location>
</feature>
<dbReference type="AlphaFoldDB" id="A0A6A4BFT7"/>
<name>A0A6A4BFT7_9STRA</name>
<accession>A0A6A4BFT7</accession>
<dbReference type="InterPro" id="IPR029526">
    <property type="entry name" value="PGBD"/>
</dbReference>
<reference evidence="3 4" key="1">
    <citation type="submission" date="2018-08" db="EMBL/GenBank/DDBJ databases">
        <title>Genomic investigation of the strawberry pathogen Phytophthora fragariae indicates pathogenicity is determined by transcriptional variation in three key races.</title>
        <authorList>
            <person name="Adams T.M."/>
            <person name="Armitage A.D."/>
            <person name="Sobczyk M.K."/>
            <person name="Bates H.J."/>
            <person name="Dunwell J.M."/>
            <person name="Nellist C.F."/>
            <person name="Harrison R.J."/>
        </authorList>
    </citation>
    <scope>NUCLEOTIDE SEQUENCE [LARGE SCALE GENOMIC DNA]</scope>
    <source>
        <strain evidence="3 4">SCRP333</strain>
    </source>
</reference>
<dbReference type="PANTHER" id="PTHR46599:SF3">
    <property type="entry name" value="PIGGYBAC TRANSPOSABLE ELEMENT-DERIVED PROTEIN 4"/>
    <property type="match status" value="1"/>
</dbReference>
<evidence type="ECO:0000313" key="4">
    <source>
        <dbReference type="Proteomes" id="UP000434957"/>
    </source>
</evidence>
<protein>
    <recommendedName>
        <fullName evidence="2">PiggyBac transposable element-derived protein domain-containing protein</fullName>
    </recommendedName>
</protein>
<evidence type="ECO:0000313" key="3">
    <source>
        <dbReference type="EMBL" id="KAE9274250.1"/>
    </source>
</evidence>
<comment type="caution">
    <text evidence="3">The sequence shown here is derived from an EMBL/GenBank/DDBJ whole genome shotgun (WGS) entry which is preliminary data.</text>
</comment>
<dbReference type="EMBL" id="QXFT01005099">
    <property type="protein sequence ID" value="KAE9274250.1"/>
    <property type="molecule type" value="Genomic_DNA"/>
</dbReference>
<sequence>MESDMESSTSTPAEPPTTSPPHDVEATEDEYALNSDYEDSDAGSAECRAASPDAGPRFQTAANDVPPSATARRAALAQKKQERERWNHVIDNWLELEGQDLTKLANDTKALKKMRKDGWETDPDHFPVHEEFPGLYDGAFGPTAEVLGFAESPLELFLFFLPRKFWLKVKKESNQYYNQKLPGRMEAKFRAQTGDNQLTLEQIFANEKRLHKKIEAHEILQCVGMLLARMLCPHTRRLSDRWATSSVGAIPVGSFGRFLKRDRFDRIMRYLHFSNNAAPEAATDKAWKIRPIVETLQRTFRSGYQTPPILSFDEAMVPSRSRFNPTRQFVKDKPHRWGTKLFMICCAQTAYCLRLEVYCEKNEQQATSGPTPADDNSGPAATLRNMNAVLPPKQDGVYYAVVTDRFYTSIQSALQLLERNVYSVGTIQTNKKGFPPALVQEKSKRPKDIPRGTTKIVVAKSAPQMSAMVWFDNTIVYMLGCGTSTSMSTCDRRLPRTQGQSETIPCPSAMKAYHRWMGGVDVHDQLRLQRYSLQMSLRFRKYYKSLALGLIDIAIVNSFIVYREACKIRGEPPADHADFIAQLHAQLLAIGPAEFVDTMYSPGPATPTCDDASSTSGRHRLEMDDEWVEVNGIRKRRQRQCKVCTIRKTVRSKRQMTRFYCAKCSKGSKR</sequence>
<dbReference type="Pfam" id="PF13843">
    <property type="entry name" value="DDE_Tnp_1_7"/>
    <property type="match status" value="1"/>
</dbReference>
<dbReference type="Proteomes" id="UP000434957">
    <property type="component" value="Unassembled WGS sequence"/>
</dbReference>
<organism evidence="3 4">
    <name type="scientific">Phytophthora rubi</name>
    <dbReference type="NCBI Taxonomy" id="129364"/>
    <lineage>
        <taxon>Eukaryota</taxon>
        <taxon>Sar</taxon>
        <taxon>Stramenopiles</taxon>
        <taxon>Oomycota</taxon>
        <taxon>Peronosporomycetes</taxon>
        <taxon>Peronosporales</taxon>
        <taxon>Peronosporaceae</taxon>
        <taxon>Phytophthora</taxon>
    </lineage>
</organism>
<gene>
    <name evidence="3" type="ORF">PR003_g29665</name>
</gene>
<dbReference type="PANTHER" id="PTHR46599">
    <property type="entry name" value="PIGGYBAC TRANSPOSABLE ELEMENT-DERIVED PROTEIN 4"/>
    <property type="match status" value="1"/>
</dbReference>
<evidence type="ECO:0000259" key="2">
    <source>
        <dbReference type="Pfam" id="PF13843"/>
    </source>
</evidence>
<proteinExistence type="predicted"/>
<keyword evidence="4" id="KW-1185">Reference proteome</keyword>
<feature type="domain" description="PiggyBac transposable element-derived protein" evidence="2">
    <location>
        <begin position="152"/>
        <end position="559"/>
    </location>
</feature>